<dbReference type="Proteomes" id="UP000076502">
    <property type="component" value="Unassembled WGS sequence"/>
</dbReference>
<organism evidence="1 2">
    <name type="scientific">Dufourea novaeangliae</name>
    <name type="common">Sweat bee</name>
    <dbReference type="NCBI Taxonomy" id="178035"/>
    <lineage>
        <taxon>Eukaryota</taxon>
        <taxon>Metazoa</taxon>
        <taxon>Ecdysozoa</taxon>
        <taxon>Arthropoda</taxon>
        <taxon>Hexapoda</taxon>
        <taxon>Insecta</taxon>
        <taxon>Pterygota</taxon>
        <taxon>Neoptera</taxon>
        <taxon>Endopterygota</taxon>
        <taxon>Hymenoptera</taxon>
        <taxon>Apocrita</taxon>
        <taxon>Aculeata</taxon>
        <taxon>Apoidea</taxon>
        <taxon>Anthophila</taxon>
        <taxon>Halictidae</taxon>
        <taxon>Rophitinae</taxon>
        <taxon>Dufourea</taxon>
    </lineage>
</organism>
<accession>A0A154PKA0</accession>
<gene>
    <name evidence="1" type="ORF">WN55_02932</name>
</gene>
<dbReference type="InterPro" id="IPR052329">
    <property type="entry name" value="CIMIP2C"/>
</dbReference>
<sequence length="199" mass="22754">MGDSKLSETQATFYPPTLMPPFMGAYPPTKLGGSLYDGGTINYFQNYRNEALSKFSMPPYEWGMQSTPYSPKPDIVAAKTRRNINRELKIISNEISTIDASRMKEVDDLFKGVQIHRNQYKDRTGSLHPLSFFKADHYKYQCAPGMTNSYLSKYPQSYITYKIPSVLPLTTERRKQTPCIPNLSLTGVYTRSNCIAYKR</sequence>
<name>A0A154PKA0_DUFNO</name>
<dbReference type="STRING" id="178035.A0A154PKA0"/>
<evidence type="ECO:0000313" key="1">
    <source>
        <dbReference type="EMBL" id="KZC11650.1"/>
    </source>
</evidence>
<keyword evidence="2" id="KW-1185">Reference proteome</keyword>
<evidence type="ECO:0000313" key="2">
    <source>
        <dbReference type="Proteomes" id="UP000076502"/>
    </source>
</evidence>
<dbReference type="AlphaFoldDB" id="A0A154PKA0"/>
<dbReference type="PANTHER" id="PTHR34924:SF1">
    <property type="entry name" value="PROTEIN FAM166C"/>
    <property type="match status" value="1"/>
</dbReference>
<proteinExistence type="predicted"/>
<protein>
    <submittedName>
        <fullName evidence="1">UPF0573 protein C2orf70</fullName>
    </submittedName>
</protein>
<dbReference type="EMBL" id="KQ434924">
    <property type="protein sequence ID" value="KZC11650.1"/>
    <property type="molecule type" value="Genomic_DNA"/>
</dbReference>
<dbReference type="OrthoDB" id="8181742at2759"/>
<reference evidence="1 2" key="1">
    <citation type="submission" date="2015-07" db="EMBL/GenBank/DDBJ databases">
        <title>The genome of Dufourea novaeangliae.</title>
        <authorList>
            <person name="Pan H."/>
            <person name="Kapheim K."/>
        </authorList>
    </citation>
    <scope>NUCLEOTIDE SEQUENCE [LARGE SCALE GENOMIC DNA]</scope>
    <source>
        <strain evidence="1">0120121106</strain>
        <tissue evidence="1">Whole body</tissue>
    </source>
</reference>
<dbReference type="PANTHER" id="PTHR34924">
    <property type="entry name" value="UPF0573 PROTEIN C2ORF70"/>
    <property type="match status" value="1"/>
</dbReference>